<evidence type="ECO:0000256" key="12">
    <source>
        <dbReference type="ARBA" id="ARBA00061639"/>
    </source>
</evidence>
<keyword evidence="2" id="KW-1003">Cell membrane</keyword>
<protein>
    <recommendedName>
        <fullName evidence="19">Protein kinase domain-containing protein</fullName>
    </recommendedName>
</protein>
<dbReference type="InParanoid" id="A0A482WGK1"/>
<keyword evidence="4 14" id="KW-0732">Signal</keyword>
<dbReference type="Gene3D" id="2.60.120.1190">
    <property type="match status" value="1"/>
</dbReference>
<dbReference type="InterPro" id="IPR000421">
    <property type="entry name" value="FA58C"/>
</dbReference>
<keyword evidence="18" id="KW-1185">Reference proteome</keyword>
<evidence type="ECO:0008006" key="19">
    <source>
        <dbReference type="Google" id="ProtNLM"/>
    </source>
</evidence>
<evidence type="ECO:0000256" key="14">
    <source>
        <dbReference type="SAM" id="SignalP"/>
    </source>
</evidence>
<dbReference type="FunFam" id="1.10.510.10:FF:000053">
    <property type="entry name" value="Epithelial discoidin domain-containing receptor 1"/>
    <property type="match status" value="1"/>
</dbReference>
<dbReference type="Pfam" id="PF00754">
    <property type="entry name" value="F5_F8_type_C"/>
    <property type="match status" value="1"/>
</dbReference>
<comment type="subcellular location">
    <subcellularLocation>
        <location evidence="1">Cell membrane</location>
        <topology evidence="1">Single-pass type I membrane protein</topology>
    </subcellularLocation>
</comment>
<keyword evidence="9" id="KW-1015">Disulfide bond</keyword>
<keyword evidence="11" id="KW-0325">Glycoprotein</keyword>
<dbReference type="InterPro" id="IPR048525">
    <property type="entry name" value="DDR1-2_DS-like"/>
</dbReference>
<dbReference type="Pfam" id="PF21114">
    <property type="entry name" value="DDR1-2_DS-like"/>
    <property type="match status" value="1"/>
</dbReference>
<reference evidence="17 18" key="1">
    <citation type="journal article" date="2017" name="Gigascience">
        <title>Genome sequence of the small brown planthopper, Laodelphax striatellus.</title>
        <authorList>
            <person name="Zhu J."/>
            <person name="Jiang F."/>
            <person name="Wang X."/>
            <person name="Yang P."/>
            <person name="Bao Y."/>
            <person name="Zhao W."/>
            <person name="Wang W."/>
            <person name="Lu H."/>
            <person name="Wang Q."/>
            <person name="Cui N."/>
            <person name="Li J."/>
            <person name="Chen X."/>
            <person name="Luo L."/>
            <person name="Yu J."/>
            <person name="Kang L."/>
            <person name="Cui F."/>
        </authorList>
    </citation>
    <scope>NUCLEOTIDE SEQUENCE [LARGE SCALE GENOMIC DNA]</scope>
    <source>
        <strain evidence="17">Lst14</strain>
    </source>
</reference>
<evidence type="ECO:0000256" key="11">
    <source>
        <dbReference type="ARBA" id="ARBA00023180"/>
    </source>
</evidence>
<dbReference type="Proteomes" id="UP000291343">
    <property type="component" value="Unassembled WGS sequence"/>
</dbReference>
<dbReference type="SUPFAM" id="SSF49785">
    <property type="entry name" value="Galactose-binding domain-like"/>
    <property type="match status" value="1"/>
</dbReference>
<dbReference type="InterPro" id="IPR011009">
    <property type="entry name" value="Kinase-like_dom_sf"/>
</dbReference>
<comment type="similarity">
    <text evidence="12">Belongs to the protein kinase superfamily. Tyr protein kinase family. Insulin receptor subfamily.</text>
</comment>
<dbReference type="GO" id="GO:0005518">
    <property type="term" value="F:collagen binding"/>
    <property type="evidence" value="ECO:0007669"/>
    <property type="project" value="TreeGrafter"/>
</dbReference>
<keyword evidence="3 13" id="KW-0812">Transmembrane</keyword>
<dbReference type="Gene3D" id="2.60.120.260">
    <property type="entry name" value="Galactose-binding domain-like"/>
    <property type="match status" value="1"/>
</dbReference>
<dbReference type="InterPro" id="IPR000719">
    <property type="entry name" value="Prot_kinase_dom"/>
</dbReference>
<dbReference type="PANTHER" id="PTHR24416">
    <property type="entry name" value="TYROSINE-PROTEIN KINASE RECEPTOR"/>
    <property type="match status" value="1"/>
</dbReference>
<evidence type="ECO:0000256" key="13">
    <source>
        <dbReference type="SAM" id="Phobius"/>
    </source>
</evidence>
<keyword evidence="10" id="KW-0675">Receptor</keyword>
<evidence type="ECO:0000259" key="16">
    <source>
        <dbReference type="PROSITE" id="PS50022"/>
    </source>
</evidence>
<evidence type="ECO:0000256" key="8">
    <source>
        <dbReference type="ARBA" id="ARBA00023136"/>
    </source>
</evidence>
<feature type="transmembrane region" description="Helical" evidence="13">
    <location>
        <begin position="407"/>
        <end position="431"/>
    </location>
</feature>
<dbReference type="Gene3D" id="1.10.510.10">
    <property type="entry name" value="Transferase(Phosphotransferase) domain 1"/>
    <property type="match status" value="1"/>
</dbReference>
<dbReference type="GO" id="GO:0048680">
    <property type="term" value="P:positive regulation of axon regeneration"/>
    <property type="evidence" value="ECO:0007669"/>
    <property type="project" value="UniProtKB-ARBA"/>
</dbReference>
<dbReference type="PROSITE" id="PS50022">
    <property type="entry name" value="FA58C_3"/>
    <property type="match status" value="1"/>
</dbReference>
<feature type="domain" description="Protein kinase" evidence="15">
    <location>
        <begin position="599"/>
        <end position="883"/>
    </location>
</feature>
<dbReference type="PROSITE" id="PS01286">
    <property type="entry name" value="FA58C_2"/>
    <property type="match status" value="1"/>
</dbReference>
<gene>
    <name evidence="17" type="ORF">LSTR_LSTR011035</name>
</gene>
<evidence type="ECO:0000256" key="10">
    <source>
        <dbReference type="ARBA" id="ARBA00023170"/>
    </source>
</evidence>
<dbReference type="PROSITE" id="PS00109">
    <property type="entry name" value="PROTEIN_KINASE_TYR"/>
    <property type="match status" value="1"/>
</dbReference>
<dbReference type="InterPro" id="IPR001245">
    <property type="entry name" value="Ser-Thr/Tyr_kinase_cat_dom"/>
</dbReference>
<accession>A0A482WGK1</accession>
<feature type="domain" description="F5/8 type C" evidence="16">
    <location>
        <begin position="29"/>
        <end position="186"/>
    </location>
</feature>
<sequence>MRGKLVLMTCGLALLALYLGAVSALDPGTCNIALGMESGRIPDDDITASSSFDSGNVGPRHARVRTEVGGGAWCPKMQVTAEPKEWLEVDLHSVRVITAVETQGRFGNGQGQEFAEAYLLKYWRPRLGKWVRYHDGKGQEVMTGNTITYLEARQKLDPPIWASKVRFLPYSYHMRTVCMRVELYGCPWTEGVLSYSMPQGDKRGAGWEFFDATYDGHWDVELQRGLGQLTDGKFGPDSFKNAYYDYHRSQGWVGWRNDSRKGKPLEITFEFDQVREFTAIHLYCNNEFTSEVQVFSEIQIMFSIGGKIYSGNPISFMYMEDRIFEYSRNVSIKLHHRVGKYVKLRMQFAAKWIMISEVTFDSVVAGGNFTVESEEVTTRSVEENKSPPVVPSVDVPFSTARQEDQTVMAVIIGVLLAVAILLGVAMLVIVYRQRQRKWLGSPMAAKGPLITSGSPLPGKGPFLPSGSPLPSKGSSIITPAGTTARDKATSTPDTALLLDLPLDEYQEPLHHYCYSSLLRDKSIQPSDVSHEYAVPEVGIGNGSAGSTLLIGPKVPPPSLPPARGTAPKTVKPPNQQDVMSALRRRLETNVVPEFPRHRVRMLSKLGQGAYRAVYIAEADGISDYGGSSSSNGKKLVAVRSLLHNATEADRMSFEKDIHILGALEDENIARVLGVCSKEEPLCAIMEYLPQGELCRFLRAHALMPGDRTLPVGHKTLSFNCLLYMATQIASGMRYLESLNFVHKDLAARNCLVGKAYQIKISDLGAENDEYANDYYTMDNGDILPIRWMAWESIRLGRYTTKSDVWSFGVTLWEILQLCRQTPYQGLSDEEVVQSLAHLHDDNGLFAFLRRPPSTTKEIADLMTECWRRHANERPSFREIHLFLQRKNLGYQPVT</sequence>
<dbReference type="PRINTS" id="PR00109">
    <property type="entry name" value="TYRKINASE"/>
</dbReference>
<dbReference type="FunCoup" id="A0A482WGK1">
    <property type="interactions" value="13"/>
</dbReference>
<dbReference type="SMART" id="SM00231">
    <property type="entry name" value="FA58C"/>
    <property type="match status" value="1"/>
</dbReference>
<evidence type="ECO:0000313" key="18">
    <source>
        <dbReference type="Proteomes" id="UP000291343"/>
    </source>
</evidence>
<dbReference type="SMR" id="A0A482WGK1"/>
<evidence type="ECO:0000256" key="2">
    <source>
        <dbReference type="ARBA" id="ARBA00022475"/>
    </source>
</evidence>
<dbReference type="Gene3D" id="3.30.200.20">
    <property type="entry name" value="Phosphorylase Kinase, domain 1"/>
    <property type="match status" value="1"/>
</dbReference>
<dbReference type="CDD" id="cd00057">
    <property type="entry name" value="FA58C"/>
    <property type="match status" value="1"/>
</dbReference>
<evidence type="ECO:0000259" key="15">
    <source>
        <dbReference type="PROSITE" id="PS50011"/>
    </source>
</evidence>
<dbReference type="EMBL" id="QKKF02036444">
    <property type="protein sequence ID" value="RZF32588.1"/>
    <property type="molecule type" value="Genomic_DNA"/>
</dbReference>
<dbReference type="GO" id="GO:0005524">
    <property type="term" value="F:ATP binding"/>
    <property type="evidence" value="ECO:0007669"/>
    <property type="project" value="UniProtKB-KW"/>
</dbReference>
<keyword evidence="7 13" id="KW-1133">Transmembrane helix</keyword>
<evidence type="ECO:0000256" key="9">
    <source>
        <dbReference type="ARBA" id="ARBA00023157"/>
    </source>
</evidence>
<feature type="chain" id="PRO_5019744094" description="Protein kinase domain-containing protein" evidence="14">
    <location>
        <begin position="25"/>
        <end position="894"/>
    </location>
</feature>
<evidence type="ECO:0000256" key="1">
    <source>
        <dbReference type="ARBA" id="ARBA00004251"/>
    </source>
</evidence>
<evidence type="ECO:0000256" key="5">
    <source>
        <dbReference type="ARBA" id="ARBA00022741"/>
    </source>
</evidence>
<dbReference type="Pfam" id="PF07714">
    <property type="entry name" value="PK_Tyr_Ser-Thr"/>
    <property type="match status" value="1"/>
</dbReference>
<dbReference type="GO" id="GO:0005886">
    <property type="term" value="C:plasma membrane"/>
    <property type="evidence" value="ECO:0007669"/>
    <property type="project" value="UniProtKB-SubCell"/>
</dbReference>
<dbReference type="InterPro" id="IPR008266">
    <property type="entry name" value="Tyr_kinase_AS"/>
</dbReference>
<proteinExistence type="inferred from homology"/>
<keyword evidence="8 13" id="KW-0472">Membrane</keyword>
<dbReference type="OrthoDB" id="6071166at2759"/>
<dbReference type="FunFam" id="2.60.120.260:FF:000007">
    <property type="entry name" value="Discoidin domain receptor tyrosine kinase 1"/>
    <property type="match status" value="1"/>
</dbReference>
<dbReference type="PANTHER" id="PTHR24416:SF579">
    <property type="entry name" value="DISCOIDIN DOMAIN-CONTAINING RECEPTOR 2-LIKE PROTEIN"/>
    <property type="match status" value="1"/>
</dbReference>
<dbReference type="InterPro" id="IPR008979">
    <property type="entry name" value="Galactose-bd-like_sf"/>
</dbReference>
<dbReference type="GO" id="GO:0043235">
    <property type="term" value="C:receptor complex"/>
    <property type="evidence" value="ECO:0007669"/>
    <property type="project" value="TreeGrafter"/>
</dbReference>
<dbReference type="InterPro" id="IPR050122">
    <property type="entry name" value="RTK"/>
</dbReference>
<feature type="signal peptide" evidence="14">
    <location>
        <begin position="1"/>
        <end position="24"/>
    </location>
</feature>
<evidence type="ECO:0000256" key="7">
    <source>
        <dbReference type="ARBA" id="ARBA00022989"/>
    </source>
</evidence>
<dbReference type="SUPFAM" id="SSF56112">
    <property type="entry name" value="Protein kinase-like (PK-like)"/>
    <property type="match status" value="1"/>
</dbReference>
<evidence type="ECO:0000256" key="3">
    <source>
        <dbReference type="ARBA" id="ARBA00022692"/>
    </source>
</evidence>
<dbReference type="PROSITE" id="PS01285">
    <property type="entry name" value="FA58C_1"/>
    <property type="match status" value="1"/>
</dbReference>
<evidence type="ECO:0000313" key="17">
    <source>
        <dbReference type="EMBL" id="RZF32588.1"/>
    </source>
</evidence>
<organism evidence="17 18">
    <name type="scientific">Laodelphax striatellus</name>
    <name type="common">Small brown planthopper</name>
    <name type="synonym">Delphax striatella</name>
    <dbReference type="NCBI Taxonomy" id="195883"/>
    <lineage>
        <taxon>Eukaryota</taxon>
        <taxon>Metazoa</taxon>
        <taxon>Ecdysozoa</taxon>
        <taxon>Arthropoda</taxon>
        <taxon>Hexapoda</taxon>
        <taxon>Insecta</taxon>
        <taxon>Pterygota</taxon>
        <taxon>Neoptera</taxon>
        <taxon>Paraneoptera</taxon>
        <taxon>Hemiptera</taxon>
        <taxon>Auchenorrhyncha</taxon>
        <taxon>Fulgoroidea</taxon>
        <taxon>Delphacidae</taxon>
        <taxon>Criomorphinae</taxon>
        <taxon>Laodelphax</taxon>
    </lineage>
</organism>
<dbReference type="GO" id="GO:0051897">
    <property type="term" value="P:positive regulation of phosphatidylinositol 3-kinase/protein kinase B signal transduction"/>
    <property type="evidence" value="ECO:0007669"/>
    <property type="project" value="TreeGrafter"/>
</dbReference>
<keyword evidence="5" id="KW-0547">Nucleotide-binding</keyword>
<evidence type="ECO:0000256" key="4">
    <source>
        <dbReference type="ARBA" id="ARBA00022729"/>
    </source>
</evidence>
<dbReference type="GO" id="GO:0038062">
    <property type="term" value="F:protein tyrosine kinase collagen receptor activity"/>
    <property type="evidence" value="ECO:0007669"/>
    <property type="project" value="TreeGrafter"/>
</dbReference>
<comment type="caution">
    <text evidence="17">The sequence shown here is derived from an EMBL/GenBank/DDBJ whole genome shotgun (WGS) entry which is preliminary data.</text>
</comment>
<dbReference type="AlphaFoldDB" id="A0A482WGK1"/>
<name>A0A482WGK1_LAOST</name>
<keyword evidence="6" id="KW-0067">ATP-binding</keyword>
<dbReference type="PROSITE" id="PS50011">
    <property type="entry name" value="PROTEIN_KINASE_DOM"/>
    <property type="match status" value="1"/>
</dbReference>
<evidence type="ECO:0000256" key="6">
    <source>
        <dbReference type="ARBA" id="ARBA00022840"/>
    </source>
</evidence>